<feature type="region of interest" description="Disordered" evidence="1">
    <location>
        <begin position="102"/>
        <end position="125"/>
    </location>
</feature>
<sequence>MHSSTGLPLVADTYKYSCPSTAAQQQLPKDSCVITATCHRIPHLSSAPAHRPRVYRIDICSLPAHGTQSPSSEAALRVPAWLPTHDTRDAAAGGYSSIPSADQLSTQVSPSSMCARPSRQPMQVPSTASRLSSNLLASVSLFYAHIQSAYRLASIIRVDDVLHHQQLKELSCVAPGTRVSAELVIDIAQAQAAYCDTDLKVRRDRTVSLAPRVPQLYISDLPPLRTHGPAFALPLQVSTVGPMK</sequence>
<name>A0A1C7LU23_GRIFR</name>
<dbReference type="Proteomes" id="UP000092993">
    <property type="component" value="Unassembled WGS sequence"/>
</dbReference>
<protein>
    <submittedName>
        <fullName evidence="2">Uncharacterized protein</fullName>
    </submittedName>
</protein>
<evidence type="ECO:0000313" key="2">
    <source>
        <dbReference type="EMBL" id="OBZ68301.1"/>
    </source>
</evidence>
<dbReference type="EMBL" id="LUGG01000022">
    <property type="protein sequence ID" value="OBZ68301.1"/>
    <property type="molecule type" value="Genomic_DNA"/>
</dbReference>
<organism evidence="2 3">
    <name type="scientific">Grifola frondosa</name>
    <name type="common">Maitake</name>
    <name type="synonym">Polyporus frondosus</name>
    <dbReference type="NCBI Taxonomy" id="5627"/>
    <lineage>
        <taxon>Eukaryota</taxon>
        <taxon>Fungi</taxon>
        <taxon>Dikarya</taxon>
        <taxon>Basidiomycota</taxon>
        <taxon>Agaricomycotina</taxon>
        <taxon>Agaricomycetes</taxon>
        <taxon>Polyporales</taxon>
        <taxon>Grifolaceae</taxon>
        <taxon>Grifola</taxon>
    </lineage>
</organism>
<dbReference type="AlphaFoldDB" id="A0A1C7LU23"/>
<feature type="compositionally biased region" description="Polar residues" evidence="1">
    <location>
        <begin position="102"/>
        <end position="112"/>
    </location>
</feature>
<evidence type="ECO:0000313" key="3">
    <source>
        <dbReference type="Proteomes" id="UP000092993"/>
    </source>
</evidence>
<reference evidence="2 3" key="1">
    <citation type="submission" date="2016-03" db="EMBL/GenBank/DDBJ databases">
        <title>Whole genome sequencing of Grifola frondosa 9006-11.</title>
        <authorList>
            <person name="Min B."/>
            <person name="Park H."/>
            <person name="Kim J.-G."/>
            <person name="Cho H."/>
            <person name="Oh Y.-L."/>
            <person name="Kong W.-S."/>
            <person name="Choi I.-G."/>
        </authorList>
    </citation>
    <scope>NUCLEOTIDE SEQUENCE [LARGE SCALE GENOMIC DNA]</scope>
    <source>
        <strain evidence="2 3">9006-11</strain>
    </source>
</reference>
<keyword evidence="3" id="KW-1185">Reference proteome</keyword>
<comment type="caution">
    <text evidence="2">The sequence shown here is derived from an EMBL/GenBank/DDBJ whole genome shotgun (WGS) entry which is preliminary data.</text>
</comment>
<accession>A0A1C7LU23</accession>
<evidence type="ECO:0000256" key="1">
    <source>
        <dbReference type="SAM" id="MobiDB-lite"/>
    </source>
</evidence>
<gene>
    <name evidence="2" type="ORF">A0H81_11860</name>
</gene>
<proteinExistence type="predicted"/>